<dbReference type="Proteomes" id="UP001141327">
    <property type="component" value="Unassembled WGS sequence"/>
</dbReference>
<dbReference type="EMBL" id="JAPMOS010000046">
    <property type="protein sequence ID" value="KAJ4457453.1"/>
    <property type="molecule type" value="Genomic_DNA"/>
</dbReference>
<reference evidence="6" key="1">
    <citation type="journal article" date="2022" name="bioRxiv">
        <title>Genomics of Preaxostyla Flagellates Illuminates Evolutionary Transitions and the Path Towards Mitochondrial Loss.</title>
        <authorList>
            <person name="Novak L.V.F."/>
            <person name="Treitli S.C."/>
            <person name="Pyrih J."/>
            <person name="Halakuc P."/>
            <person name="Pipaliya S.V."/>
            <person name="Vacek V."/>
            <person name="Brzon O."/>
            <person name="Soukal P."/>
            <person name="Eme L."/>
            <person name="Dacks J.B."/>
            <person name="Karnkowska A."/>
            <person name="Elias M."/>
            <person name="Hampl V."/>
        </authorList>
    </citation>
    <scope>NUCLEOTIDE SEQUENCE</scope>
    <source>
        <strain evidence="6">RCP-MX</strain>
    </source>
</reference>
<protein>
    <submittedName>
        <fullName evidence="6">Cathepsin B</fullName>
    </submittedName>
</protein>
<dbReference type="SMART" id="SM00645">
    <property type="entry name" value="Pept_C1"/>
    <property type="match status" value="1"/>
</dbReference>
<feature type="coiled-coil region" evidence="2">
    <location>
        <begin position="363"/>
        <end position="397"/>
    </location>
</feature>
<keyword evidence="4" id="KW-0812">Transmembrane</keyword>
<feature type="domain" description="Peptidase C1A papain C-terminal" evidence="5">
    <location>
        <begin position="918"/>
        <end position="1138"/>
    </location>
</feature>
<evidence type="ECO:0000256" key="4">
    <source>
        <dbReference type="SAM" id="Phobius"/>
    </source>
</evidence>
<dbReference type="InterPro" id="IPR000668">
    <property type="entry name" value="Peptidase_C1A_C"/>
</dbReference>
<feature type="coiled-coil region" evidence="2">
    <location>
        <begin position="802"/>
        <end position="836"/>
    </location>
</feature>
<comment type="similarity">
    <text evidence="1">Belongs to the peptidase C1 family.</text>
</comment>
<comment type="caution">
    <text evidence="6">The sequence shown here is derived from an EMBL/GenBank/DDBJ whole genome shotgun (WGS) entry which is preliminary data.</text>
</comment>
<sequence length="1652" mass="181060">MTNYSKTTTNPIHKPTRRIVESASPELPSDPPIAFEAFDQLPDDGPPPPGTPQLPIDDAYFPQQPPQPIGDSPSPAIQITTVTTTHRRPASIPPIRTIKLAPPPPLPPPPPPPPPPQPPSLDTDKREITRLKDELARARRLLEADKLEFQRLLRAQQTQKAQQRDREQRAELEALKEALAKAEQERVAQQTLSADQCARLQAQLDDRQRELVAAQSRAQSADLAQESLRMEVMSRAAQDGATQNVLETLSKQLMAVKARLAQAAQRNATDEVSICGSTAGTGCVTRGSGQPRFMCFVLTNLPPPYRQISKFRDLLAFIEKSQQRARTAGAVLQGSASRVGRVEEAIRALTAAQVEAVRKDTAAAECRRQLAQRDEELRSAREQLEKLQADATQASAIAKQQADVATQREAQLNALCGELRNLVGEQKAQLVQQTGRTKQLLLERDQARAEAMDLQQRLQGCQEAADAQSKGKVLAHANESAQAVARLQERIQALEGELDRTHTEAARLRTALHDAQVAAETELSESGKRHDQLQAEVTHAKAELAQEAEHRRVKEIMLDEQNEAMRKLKSTHAETERQLEIERKAREAAEADCVRLREDRDEARSTVVARDEVAQFLQPTPAAQRLEEEIDEGRRLRQDLEDRAAALEQECATLKKATRLTRTLEPELTAMRRAVETQEKRHAEQLGAVRRACDQLHNRSTALQHQLDQATSDCVAAQGRAKALEEQLQVRVEECQRQALQTTRAEELLTDRNGQLSAAQAKVRSGTSWVSTETEVVIPHLMCTVYHHTFIQPRLHFAILQVVALEMQLQSTQGEARALSQERDNLRGRLSALMAAFHAVAGVSCNADRTYLSRTLSSPFAATGITTATSPPGPPHNRLRNLVAKEFDDMARSHPAHTFSSSSPSANFVSYSTANSGEPRCFPNSLSIHTVKDQVVSECGSCWAHACAGMAGDRLYRVTNGTFNKVMSPQTLMDCDHSCHENATAAGFYCDDGCNGGLLELATQFMVDYGMLTDECITYKCTTPTTCDPLCDDRKTTRVPIPARQAAWCPGEQNIMQEIYLHGTVAVVMVFYEDFQYYQSGIYQHVYGTDFGGHVVSLIGWGEEDGIKYWIARNSESPQWGENARHTLIHHRLPLAVSLARPCAAGFFRIRRGTNVARIEEDSWVVYYDPPAIADALAANGRRSPRKGRLPRPGWLLRLFLCVWLLCPRPCPCRRISIATPPAAGLLLQRSAGRGPTTTGPSWAMLRCLADGAPSRPPVRRARGVSNHCPMVDWPACVLQSVSMSTSTPQDIHTPGHPTPRTSTPQDILHASLDYNIYTMHQEMFNNPGAGWPHTDCFDAATRYACAGLTTVCMGLPDEPDVDCTMVDPVPYTPTQYGTDGKCPQGCLDLRLAANRAQLGICGEPDTLPAWNYTCALNVTDQARFAMNAFQEWTSLSGIPCAPCLPATVVNGPLRQWTVLPAFRLVHERALATRLPPLIGTGGAVRGVVGGPIGSRLELGLRDGRHGYSTCTAAMDRCNLGPSEASWCLTYQRNSDGECTGYPTPLDLPTVTPIVLPGVPAWAAYLIGFLPAAGCLAVGLLVGLLVGRRLRPRVRFPTDATTSSMIEAEAHRGSALGRAENALAAPEGSATVPGGQVHNQLAETRTPAAVAA</sequence>
<keyword evidence="4" id="KW-1133">Transmembrane helix</keyword>
<organism evidence="6 7">
    <name type="scientific">Paratrimastix pyriformis</name>
    <dbReference type="NCBI Taxonomy" id="342808"/>
    <lineage>
        <taxon>Eukaryota</taxon>
        <taxon>Metamonada</taxon>
        <taxon>Preaxostyla</taxon>
        <taxon>Paratrimastigidae</taxon>
        <taxon>Paratrimastix</taxon>
    </lineage>
</organism>
<dbReference type="InterPro" id="IPR013128">
    <property type="entry name" value="Peptidase_C1A"/>
</dbReference>
<evidence type="ECO:0000313" key="7">
    <source>
        <dbReference type="Proteomes" id="UP001141327"/>
    </source>
</evidence>
<feature type="region of interest" description="Disordered" evidence="3">
    <location>
        <begin position="1624"/>
        <end position="1652"/>
    </location>
</feature>
<proteinExistence type="inferred from homology"/>
<gene>
    <name evidence="6" type="ORF">PAPYR_7040</name>
</gene>
<feature type="transmembrane region" description="Helical" evidence="4">
    <location>
        <begin position="1562"/>
        <end position="1586"/>
    </location>
</feature>
<keyword evidence="4" id="KW-0472">Membrane</keyword>
<feature type="compositionally biased region" description="Pro residues" evidence="3">
    <location>
        <begin position="101"/>
        <end position="119"/>
    </location>
</feature>
<name>A0ABQ8UDW1_9EUKA</name>
<evidence type="ECO:0000256" key="1">
    <source>
        <dbReference type="ARBA" id="ARBA00008455"/>
    </source>
</evidence>
<evidence type="ECO:0000256" key="2">
    <source>
        <dbReference type="SAM" id="Coils"/>
    </source>
</evidence>
<feature type="coiled-coil region" evidence="2">
    <location>
        <begin position="437"/>
        <end position="657"/>
    </location>
</feature>
<evidence type="ECO:0000256" key="3">
    <source>
        <dbReference type="SAM" id="MobiDB-lite"/>
    </source>
</evidence>
<evidence type="ECO:0000313" key="6">
    <source>
        <dbReference type="EMBL" id="KAJ4457453.1"/>
    </source>
</evidence>
<dbReference type="Gene3D" id="3.90.70.10">
    <property type="entry name" value="Cysteine proteinases"/>
    <property type="match status" value="1"/>
</dbReference>
<dbReference type="CDD" id="cd00176">
    <property type="entry name" value="SPEC"/>
    <property type="match status" value="1"/>
</dbReference>
<feature type="compositionally biased region" description="Polar residues" evidence="3">
    <location>
        <begin position="1"/>
        <end position="11"/>
    </location>
</feature>
<feature type="region of interest" description="Disordered" evidence="3">
    <location>
        <begin position="1"/>
        <end position="124"/>
    </location>
</feature>
<dbReference type="InterPro" id="IPR038765">
    <property type="entry name" value="Papain-like_cys_pep_sf"/>
</dbReference>
<dbReference type="Pfam" id="PF00112">
    <property type="entry name" value="Peptidase_C1"/>
    <property type="match status" value="1"/>
</dbReference>
<dbReference type="InterPro" id="IPR018159">
    <property type="entry name" value="Spectrin/alpha-actinin"/>
</dbReference>
<feature type="compositionally biased region" description="Polar residues" evidence="3">
    <location>
        <begin position="75"/>
        <end position="84"/>
    </location>
</feature>
<dbReference type="SUPFAM" id="SSF54001">
    <property type="entry name" value="Cysteine proteinases"/>
    <property type="match status" value="1"/>
</dbReference>
<accession>A0ABQ8UDW1</accession>
<dbReference type="CDD" id="cd22265">
    <property type="entry name" value="UDM1_RNF168"/>
    <property type="match status" value="1"/>
</dbReference>
<keyword evidence="7" id="KW-1185">Reference proteome</keyword>
<evidence type="ECO:0000259" key="5">
    <source>
        <dbReference type="SMART" id="SM00645"/>
    </source>
</evidence>
<keyword evidence="2" id="KW-0175">Coiled coil</keyword>
<dbReference type="PANTHER" id="PTHR12411">
    <property type="entry name" value="CYSTEINE PROTEASE FAMILY C1-RELATED"/>
    <property type="match status" value="1"/>
</dbReference>